<evidence type="ECO:0000256" key="2">
    <source>
        <dbReference type="ARBA" id="ARBA00022527"/>
    </source>
</evidence>
<keyword evidence="10" id="KW-1185">Reference proteome</keyword>
<reference evidence="9" key="1">
    <citation type="submission" date="2020-04" db="EMBL/GenBank/DDBJ databases">
        <authorList>
            <person name="Alioto T."/>
            <person name="Alioto T."/>
            <person name="Gomez Garrido J."/>
        </authorList>
    </citation>
    <scope>NUCLEOTIDE SEQUENCE</scope>
    <source>
        <strain evidence="9">A484AB</strain>
    </source>
</reference>
<evidence type="ECO:0000256" key="5">
    <source>
        <dbReference type="ARBA" id="ARBA00022777"/>
    </source>
</evidence>
<evidence type="ECO:0000313" key="9">
    <source>
        <dbReference type="EMBL" id="CAB4015341.1"/>
    </source>
</evidence>
<organism evidence="9 10">
    <name type="scientific">Paramuricea clavata</name>
    <name type="common">Red gorgonian</name>
    <name type="synonym">Violescent sea-whip</name>
    <dbReference type="NCBI Taxonomy" id="317549"/>
    <lineage>
        <taxon>Eukaryota</taxon>
        <taxon>Metazoa</taxon>
        <taxon>Cnidaria</taxon>
        <taxon>Anthozoa</taxon>
        <taxon>Octocorallia</taxon>
        <taxon>Malacalcyonacea</taxon>
        <taxon>Plexauridae</taxon>
        <taxon>Paramuricea</taxon>
    </lineage>
</organism>
<evidence type="ECO:0000256" key="7">
    <source>
        <dbReference type="SAM" id="MobiDB-lite"/>
    </source>
</evidence>
<feature type="non-terminal residue" evidence="9">
    <location>
        <position position="363"/>
    </location>
</feature>
<dbReference type="SUPFAM" id="SSF56112">
    <property type="entry name" value="Protein kinase-like (PK-like)"/>
    <property type="match status" value="1"/>
</dbReference>
<evidence type="ECO:0000256" key="1">
    <source>
        <dbReference type="ARBA" id="ARBA00012513"/>
    </source>
</evidence>
<keyword evidence="9" id="KW-0131">Cell cycle</keyword>
<dbReference type="PROSITE" id="PS00107">
    <property type="entry name" value="PROTEIN_KINASE_ATP"/>
    <property type="match status" value="1"/>
</dbReference>
<proteinExistence type="predicted"/>
<dbReference type="GO" id="GO:0044773">
    <property type="term" value="P:mitotic DNA damage checkpoint signaling"/>
    <property type="evidence" value="ECO:0007669"/>
    <property type="project" value="TreeGrafter"/>
</dbReference>
<evidence type="ECO:0000256" key="4">
    <source>
        <dbReference type="ARBA" id="ARBA00022741"/>
    </source>
</evidence>
<dbReference type="InterPro" id="IPR017441">
    <property type="entry name" value="Protein_kinase_ATP_BS"/>
</dbReference>
<comment type="caution">
    <text evidence="9">The sequence shown here is derived from an EMBL/GenBank/DDBJ whole genome shotgun (WGS) entry which is preliminary data.</text>
</comment>
<dbReference type="PROSITE" id="PS50011">
    <property type="entry name" value="PROTEIN_KINASE_DOM"/>
    <property type="match status" value="1"/>
</dbReference>
<keyword evidence="5 9" id="KW-0418">Kinase</keyword>
<dbReference type="GO" id="GO:0004674">
    <property type="term" value="F:protein serine/threonine kinase activity"/>
    <property type="evidence" value="ECO:0007669"/>
    <property type="project" value="UniProtKB-KW"/>
</dbReference>
<keyword evidence="2" id="KW-0723">Serine/threonine-protein kinase</keyword>
<dbReference type="EC" id="2.7.11.1" evidence="1"/>
<dbReference type="PANTHER" id="PTHR44167:SF23">
    <property type="entry name" value="CDC7 KINASE, ISOFORM A-RELATED"/>
    <property type="match status" value="1"/>
</dbReference>
<evidence type="ECO:0000313" key="10">
    <source>
        <dbReference type="Proteomes" id="UP001152795"/>
    </source>
</evidence>
<dbReference type="SMART" id="SM00220">
    <property type="entry name" value="S_TKc"/>
    <property type="match status" value="1"/>
</dbReference>
<dbReference type="GO" id="GO:0005524">
    <property type="term" value="F:ATP binding"/>
    <property type="evidence" value="ECO:0007669"/>
    <property type="project" value="UniProtKB-UniRule"/>
</dbReference>
<dbReference type="Pfam" id="PF00069">
    <property type="entry name" value="Pkinase"/>
    <property type="match status" value="1"/>
</dbReference>
<dbReference type="PANTHER" id="PTHR44167">
    <property type="entry name" value="OVARIAN-SPECIFIC SERINE/THREONINE-PROTEIN KINASE LOK-RELATED"/>
    <property type="match status" value="1"/>
</dbReference>
<protein>
    <recommendedName>
        <fullName evidence="1">non-specific serine/threonine protein kinase</fullName>
        <ecNumber evidence="1">2.7.11.1</ecNumber>
    </recommendedName>
</protein>
<name>A0A6S7JEJ6_PARCT</name>
<feature type="domain" description="Protein kinase" evidence="8">
    <location>
        <begin position="82"/>
        <end position="363"/>
    </location>
</feature>
<dbReference type="Proteomes" id="UP001152795">
    <property type="component" value="Unassembled WGS sequence"/>
</dbReference>
<evidence type="ECO:0000259" key="8">
    <source>
        <dbReference type="PROSITE" id="PS50011"/>
    </source>
</evidence>
<dbReference type="EMBL" id="CACRXK020008678">
    <property type="protein sequence ID" value="CAB4015341.1"/>
    <property type="molecule type" value="Genomic_DNA"/>
</dbReference>
<dbReference type="GO" id="GO:0051301">
    <property type="term" value="P:cell division"/>
    <property type="evidence" value="ECO:0007669"/>
    <property type="project" value="UniProtKB-KW"/>
</dbReference>
<dbReference type="GO" id="GO:0005634">
    <property type="term" value="C:nucleus"/>
    <property type="evidence" value="ECO:0007669"/>
    <property type="project" value="TreeGrafter"/>
</dbReference>
<dbReference type="InterPro" id="IPR000719">
    <property type="entry name" value="Prot_kinase_dom"/>
</dbReference>
<accession>A0A6S7JEJ6</accession>
<dbReference type="OrthoDB" id="10020333at2759"/>
<evidence type="ECO:0000256" key="6">
    <source>
        <dbReference type="ARBA" id="ARBA00022840"/>
    </source>
</evidence>
<keyword evidence="6" id="KW-0067">ATP-binding</keyword>
<gene>
    <name evidence="9" type="ORF">PACLA_8A089272</name>
</gene>
<dbReference type="Gene3D" id="1.10.510.10">
    <property type="entry name" value="Transferase(Phosphotransferase) domain 1"/>
    <property type="match status" value="1"/>
</dbReference>
<evidence type="ECO:0000256" key="3">
    <source>
        <dbReference type="ARBA" id="ARBA00022679"/>
    </source>
</evidence>
<dbReference type="Gene3D" id="3.30.200.20">
    <property type="entry name" value="Phosphorylase Kinase, domain 1"/>
    <property type="match status" value="1"/>
</dbReference>
<dbReference type="InterPro" id="IPR011009">
    <property type="entry name" value="Kinase-like_dom_sf"/>
</dbReference>
<keyword evidence="9" id="KW-0132">Cell division</keyword>
<sequence length="363" mass="40864">MANNECILEASVMEGERSDLNSPEDLKNAEKSKRALTKLESEGQDEICDETFSQHSRVPDKEFLESKSDELFENVPDLKKTFVIQSKIGEGTFSNVYLAHLVEYPDEMFALKHIIPTSSPDRVEREVRCLQEMGGKNNVIGYQGTIRNCDHNVIILPYFPHDRFQDYLHDLTVSEIQDYMRNLLLALEHIHSFSIIHRDIKPGNFLHSRKSGKYNLVDFGLAMHEPESENAWEIEKKNGKYTKPLNGKNSRELSPESTSKTGHVAKKPRTSPRVAVTSHKLARQPNGATKSTSKEMTKSSTLNNGNKVSDASAKHKGRGVKFVAPSEKEKKSDSKSLLLSSNVGSGLCQTKHKTYEICTLCIK</sequence>
<feature type="region of interest" description="Disordered" evidence="7">
    <location>
        <begin position="240"/>
        <end position="337"/>
    </location>
</feature>
<keyword evidence="4" id="KW-0547">Nucleotide-binding</keyword>
<keyword evidence="3" id="KW-0808">Transferase</keyword>
<dbReference type="AlphaFoldDB" id="A0A6S7JEJ6"/>